<feature type="region of interest" description="Disordered" evidence="1">
    <location>
        <begin position="192"/>
        <end position="260"/>
    </location>
</feature>
<keyword evidence="2" id="KW-1133">Transmembrane helix</keyword>
<keyword evidence="2" id="KW-0472">Membrane</keyword>
<keyword evidence="2" id="KW-0812">Transmembrane</keyword>
<organism evidence="3 4">
    <name type="scientific">Roridomyces roridus</name>
    <dbReference type="NCBI Taxonomy" id="1738132"/>
    <lineage>
        <taxon>Eukaryota</taxon>
        <taxon>Fungi</taxon>
        <taxon>Dikarya</taxon>
        <taxon>Basidiomycota</taxon>
        <taxon>Agaricomycotina</taxon>
        <taxon>Agaricomycetes</taxon>
        <taxon>Agaricomycetidae</taxon>
        <taxon>Agaricales</taxon>
        <taxon>Marasmiineae</taxon>
        <taxon>Mycenaceae</taxon>
        <taxon>Roridomyces</taxon>
    </lineage>
</organism>
<feature type="transmembrane region" description="Helical" evidence="2">
    <location>
        <begin position="96"/>
        <end position="116"/>
    </location>
</feature>
<feature type="transmembrane region" description="Helical" evidence="2">
    <location>
        <begin position="148"/>
        <end position="173"/>
    </location>
</feature>
<keyword evidence="4" id="KW-1185">Reference proteome</keyword>
<feature type="transmembrane region" description="Helical" evidence="2">
    <location>
        <begin position="60"/>
        <end position="84"/>
    </location>
</feature>
<accession>A0AAD7CF37</accession>
<reference evidence="3" key="1">
    <citation type="submission" date="2023-03" db="EMBL/GenBank/DDBJ databases">
        <title>Massive genome expansion in bonnet fungi (Mycena s.s.) driven by repeated elements and novel gene families across ecological guilds.</title>
        <authorList>
            <consortium name="Lawrence Berkeley National Laboratory"/>
            <person name="Harder C.B."/>
            <person name="Miyauchi S."/>
            <person name="Viragh M."/>
            <person name="Kuo A."/>
            <person name="Thoen E."/>
            <person name="Andreopoulos B."/>
            <person name="Lu D."/>
            <person name="Skrede I."/>
            <person name="Drula E."/>
            <person name="Henrissat B."/>
            <person name="Morin E."/>
            <person name="Kohler A."/>
            <person name="Barry K."/>
            <person name="LaButti K."/>
            <person name="Morin E."/>
            <person name="Salamov A."/>
            <person name="Lipzen A."/>
            <person name="Mereny Z."/>
            <person name="Hegedus B."/>
            <person name="Baldrian P."/>
            <person name="Stursova M."/>
            <person name="Weitz H."/>
            <person name="Taylor A."/>
            <person name="Grigoriev I.V."/>
            <person name="Nagy L.G."/>
            <person name="Martin F."/>
            <person name="Kauserud H."/>
        </authorList>
    </citation>
    <scope>NUCLEOTIDE SEQUENCE</scope>
    <source>
        <strain evidence="3">9284</strain>
    </source>
</reference>
<dbReference type="EMBL" id="JARKIF010000002">
    <property type="protein sequence ID" value="KAJ7647264.1"/>
    <property type="molecule type" value="Genomic_DNA"/>
</dbReference>
<gene>
    <name evidence="3" type="ORF">FB45DRAFT_892900</name>
</gene>
<name>A0AAD7CF37_9AGAR</name>
<proteinExistence type="predicted"/>
<dbReference type="Proteomes" id="UP001221142">
    <property type="component" value="Unassembled WGS sequence"/>
</dbReference>
<comment type="caution">
    <text evidence="3">The sequence shown here is derived from an EMBL/GenBank/DDBJ whole genome shotgun (WGS) entry which is preliminary data.</text>
</comment>
<dbReference type="AlphaFoldDB" id="A0AAD7CF37"/>
<feature type="compositionally biased region" description="Basic and acidic residues" evidence="1">
    <location>
        <begin position="244"/>
        <end position="260"/>
    </location>
</feature>
<protein>
    <submittedName>
        <fullName evidence="3">Uncharacterized protein</fullName>
    </submittedName>
</protein>
<evidence type="ECO:0000313" key="3">
    <source>
        <dbReference type="EMBL" id="KAJ7647264.1"/>
    </source>
</evidence>
<sequence>MAFSYRELFFGGTKFCCCLPVRVGVIIMSILGMLFAGLLSILLWFEVDSSPNMSKGERTVFIITGLVETLLFVASILGFVGAVVRKQVFVQIYAYFLYFHFLLNVGVAAYLLWFLVHASTSDQVKACQEAIKNTQAQSQCTGLFKIGLGVYGAVAGIVLLTEMYGAIIVARYVNQIQREKRTSKIQQGAFRLGGKPNGGRYSTIKGEEDDIPLRSARQSKVVQPEFDPYNEVDHRTAYDGMPQDPEHGSHDREVSEERRL</sequence>
<evidence type="ECO:0000313" key="4">
    <source>
        <dbReference type="Proteomes" id="UP001221142"/>
    </source>
</evidence>
<feature type="transmembrane region" description="Helical" evidence="2">
    <location>
        <begin position="21"/>
        <end position="45"/>
    </location>
</feature>
<evidence type="ECO:0000256" key="2">
    <source>
        <dbReference type="SAM" id="Phobius"/>
    </source>
</evidence>
<evidence type="ECO:0000256" key="1">
    <source>
        <dbReference type="SAM" id="MobiDB-lite"/>
    </source>
</evidence>